<organism evidence="4 5">
    <name type="scientific">Pseudonocardia adelaidensis</name>
    <dbReference type="NCBI Taxonomy" id="648754"/>
    <lineage>
        <taxon>Bacteria</taxon>
        <taxon>Bacillati</taxon>
        <taxon>Actinomycetota</taxon>
        <taxon>Actinomycetes</taxon>
        <taxon>Pseudonocardiales</taxon>
        <taxon>Pseudonocardiaceae</taxon>
        <taxon>Pseudonocardia</taxon>
    </lineage>
</organism>
<dbReference type="InterPro" id="IPR050792">
    <property type="entry name" value="ADP-ribosylglycohydrolase"/>
</dbReference>
<sequence>MIDPQQRRSRARGCLLAGAVGDALGAPVEFDAYAGIRSRFGPAGVTDLVPSPYGAPGLVTDDTQMTLFTAEALLDTDPPGLDDRSTPLTSAGSSPRSGPPRPTTPSASPPSPGSTPCAPRATRACPGSAPRSAAPSRRR</sequence>
<comment type="similarity">
    <text evidence="1">Belongs to the ADP-ribosylglycohydrolase family.</text>
</comment>
<dbReference type="InterPro" id="IPR036705">
    <property type="entry name" value="Ribosyl_crysJ1_sf"/>
</dbReference>
<dbReference type="EMBL" id="BAABJO010000028">
    <property type="protein sequence ID" value="GAA5133996.1"/>
    <property type="molecule type" value="Genomic_DNA"/>
</dbReference>
<feature type="compositionally biased region" description="Low complexity" evidence="3">
    <location>
        <begin position="114"/>
        <end position="139"/>
    </location>
</feature>
<keyword evidence="5" id="KW-1185">Reference proteome</keyword>
<reference evidence="5" key="1">
    <citation type="journal article" date="2019" name="Int. J. Syst. Evol. Microbiol.">
        <title>The Global Catalogue of Microorganisms (GCM) 10K type strain sequencing project: providing services to taxonomists for standard genome sequencing and annotation.</title>
        <authorList>
            <consortium name="The Broad Institute Genomics Platform"/>
            <consortium name="The Broad Institute Genome Sequencing Center for Infectious Disease"/>
            <person name="Wu L."/>
            <person name="Ma J."/>
        </authorList>
    </citation>
    <scope>NUCLEOTIDE SEQUENCE [LARGE SCALE GENOMIC DNA]</scope>
    <source>
        <strain evidence="5">JCM 18302</strain>
    </source>
</reference>
<proteinExistence type="inferred from homology"/>
<dbReference type="Pfam" id="PF03747">
    <property type="entry name" value="ADP_ribosyl_GH"/>
    <property type="match status" value="1"/>
</dbReference>
<protein>
    <recommendedName>
        <fullName evidence="6">ADP-ribosylglycohydrolase</fullName>
    </recommendedName>
</protein>
<feature type="compositionally biased region" description="Pro residues" evidence="3">
    <location>
        <begin position="97"/>
        <end position="113"/>
    </location>
</feature>
<evidence type="ECO:0000256" key="2">
    <source>
        <dbReference type="ARBA" id="ARBA00022801"/>
    </source>
</evidence>
<gene>
    <name evidence="4" type="ORF">GCM10023320_61090</name>
</gene>
<evidence type="ECO:0000256" key="3">
    <source>
        <dbReference type="SAM" id="MobiDB-lite"/>
    </source>
</evidence>
<dbReference type="Gene3D" id="1.10.4080.10">
    <property type="entry name" value="ADP-ribosylation/Crystallin J1"/>
    <property type="match status" value="1"/>
</dbReference>
<dbReference type="PANTHER" id="PTHR16222:SF24">
    <property type="entry name" value="ADP-RIBOSYLHYDROLASE ARH3"/>
    <property type="match status" value="1"/>
</dbReference>
<dbReference type="SUPFAM" id="SSF101478">
    <property type="entry name" value="ADP-ribosylglycohydrolase"/>
    <property type="match status" value="1"/>
</dbReference>
<accession>A0ABP9NYN9</accession>
<dbReference type="Proteomes" id="UP001500804">
    <property type="component" value="Unassembled WGS sequence"/>
</dbReference>
<evidence type="ECO:0008006" key="6">
    <source>
        <dbReference type="Google" id="ProtNLM"/>
    </source>
</evidence>
<comment type="caution">
    <text evidence="4">The sequence shown here is derived from an EMBL/GenBank/DDBJ whole genome shotgun (WGS) entry which is preliminary data.</text>
</comment>
<name>A0ABP9NYN9_9PSEU</name>
<dbReference type="PANTHER" id="PTHR16222">
    <property type="entry name" value="ADP-RIBOSYLGLYCOHYDROLASE"/>
    <property type="match status" value="1"/>
</dbReference>
<dbReference type="RefSeq" id="WP_425570737.1">
    <property type="nucleotide sequence ID" value="NZ_BAABJO010000028.1"/>
</dbReference>
<dbReference type="InterPro" id="IPR005502">
    <property type="entry name" value="Ribosyl_crysJ1"/>
</dbReference>
<keyword evidence="2" id="KW-0378">Hydrolase</keyword>
<evidence type="ECO:0000313" key="5">
    <source>
        <dbReference type="Proteomes" id="UP001500804"/>
    </source>
</evidence>
<feature type="region of interest" description="Disordered" evidence="3">
    <location>
        <begin position="73"/>
        <end position="139"/>
    </location>
</feature>
<evidence type="ECO:0000256" key="1">
    <source>
        <dbReference type="ARBA" id="ARBA00010702"/>
    </source>
</evidence>
<evidence type="ECO:0000313" key="4">
    <source>
        <dbReference type="EMBL" id="GAA5133996.1"/>
    </source>
</evidence>